<dbReference type="EC" id="3.4.24.-" evidence="11"/>
<comment type="similarity">
    <text evidence="3 11">Belongs to the peptidase M50B family.</text>
</comment>
<evidence type="ECO:0000256" key="7">
    <source>
        <dbReference type="ARBA" id="ARBA00022833"/>
    </source>
</evidence>
<dbReference type="InterPro" id="IPR008915">
    <property type="entry name" value="Peptidase_M50"/>
</dbReference>
<sequence length="453" mass="48333">MTEFIGSVWWLIVSLGVLVTFHEFGHYWVARRCGVKVLRFSVGFGRPLWTRRGQDGTEYVVAAIPLGGYVKMLDEREGEVAATELPHAFNRQSVWKRIAIVVAGPLANLLLCVGLLWGMFVIGRPDYAPVVGQASGIAAQAGLQRGDTVLAVGERDTPTWSEVQLALIPAALDHADVPLRVRKASGAEDTRQLRLSRLPASFDERRAVDAIGLTPRHQLVPATIGRVAPQTAAWGVLAEGDRITAIDGAPVASWDDIGPLVQRLGERGGGAMVEVQRGDERLALQVAPRQTRSAQGDTYWALGVASAAVAEPATDAVLRYGPVAALPAALREANHQAGELVAMIGRAFSGRVSVQNTVAGPITIARAANAYAAHGPAWYLSMLAMLSLSLGILNLLPIPILDGGHLLYYLIELVKGSPVSESVMATGQYVGLALIAGLMGLAFYNDIVNNLVR</sequence>
<feature type="transmembrane region" description="Helical" evidence="11">
    <location>
        <begin position="423"/>
        <end position="444"/>
    </location>
</feature>
<dbReference type="Pfam" id="PF02163">
    <property type="entry name" value="Peptidase_M50"/>
    <property type="match status" value="1"/>
</dbReference>
<feature type="transmembrane region" description="Helical" evidence="11">
    <location>
        <begin position="98"/>
        <end position="120"/>
    </location>
</feature>
<evidence type="ECO:0000313" key="14">
    <source>
        <dbReference type="Proteomes" id="UP001597090"/>
    </source>
</evidence>
<dbReference type="GO" id="GO:0008237">
    <property type="term" value="F:metallopeptidase activity"/>
    <property type="evidence" value="ECO:0007669"/>
    <property type="project" value="UniProtKB-KW"/>
</dbReference>
<dbReference type="PANTHER" id="PTHR42837:SF2">
    <property type="entry name" value="MEMBRANE METALLOPROTEASE ARASP2, CHLOROPLASTIC-RELATED"/>
    <property type="match status" value="1"/>
</dbReference>
<evidence type="ECO:0000313" key="13">
    <source>
        <dbReference type="EMBL" id="MFD0737756.1"/>
    </source>
</evidence>
<comment type="cofactor">
    <cofactor evidence="1 11">
        <name>Zn(2+)</name>
        <dbReference type="ChEBI" id="CHEBI:29105"/>
    </cofactor>
</comment>
<evidence type="ECO:0000256" key="11">
    <source>
        <dbReference type="RuleBase" id="RU362031"/>
    </source>
</evidence>
<accession>A0ABW2YIQ5</accession>
<keyword evidence="9 11" id="KW-0482">Metalloprotease</keyword>
<keyword evidence="4" id="KW-0645">Protease</keyword>
<evidence type="ECO:0000259" key="12">
    <source>
        <dbReference type="Pfam" id="PF02163"/>
    </source>
</evidence>
<evidence type="ECO:0000256" key="5">
    <source>
        <dbReference type="ARBA" id="ARBA00022692"/>
    </source>
</evidence>
<evidence type="ECO:0000256" key="2">
    <source>
        <dbReference type="ARBA" id="ARBA00004141"/>
    </source>
</evidence>
<keyword evidence="8 11" id="KW-1133">Transmembrane helix</keyword>
<comment type="caution">
    <text evidence="13">The sequence shown here is derived from an EMBL/GenBank/DDBJ whole genome shotgun (WGS) entry which is preliminary data.</text>
</comment>
<keyword evidence="11" id="KW-0479">Metal-binding</keyword>
<dbReference type="NCBIfam" id="TIGR00054">
    <property type="entry name" value="RIP metalloprotease RseP"/>
    <property type="match status" value="1"/>
</dbReference>
<dbReference type="EMBL" id="JBHTIH010000002">
    <property type="protein sequence ID" value="MFD0737756.1"/>
    <property type="molecule type" value="Genomic_DNA"/>
</dbReference>
<reference evidence="14" key="1">
    <citation type="journal article" date="2019" name="Int. J. Syst. Evol. Microbiol.">
        <title>The Global Catalogue of Microorganisms (GCM) 10K type strain sequencing project: providing services to taxonomists for standard genome sequencing and annotation.</title>
        <authorList>
            <consortium name="The Broad Institute Genomics Platform"/>
            <consortium name="The Broad Institute Genome Sequencing Center for Infectious Disease"/>
            <person name="Wu L."/>
            <person name="Ma J."/>
        </authorList>
    </citation>
    <scope>NUCLEOTIDE SEQUENCE [LARGE SCALE GENOMIC DNA]</scope>
    <source>
        <strain evidence="14">CCUG 55491</strain>
    </source>
</reference>
<evidence type="ECO:0000256" key="1">
    <source>
        <dbReference type="ARBA" id="ARBA00001947"/>
    </source>
</evidence>
<gene>
    <name evidence="13" type="primary">rseP</name>
    <name evidence="13" type="ORF">ACFQZQ_00420</name>
</gene>
<evidence type="ECO:0000256" key="3">
    <source>
        <dbReference type="ARBA" id="ARBA00007931"/>
    </source>
</evidence>
<evidence type="ECO:0000256" key="6">
    <source>
        <dbReference type="ARBA" id="ARBA00022801"/>
    </source>
</evidence>
<keyword evidence="14" id="KW-1185">Reference proteome</keyword>
<feature type="transmembrane region" description="Helical" evidence="11">
    <location>
        <begin position="378"/>
        <end position="411"/>
    </location>
</feature>
<dbReference type="SUPFAM" id="SSF50156">
    <property type="entry name" value="PDZ domain-like"/>
    <property type="match status" value="2"/>
</dbReference>
<feature type="domain" description="Peptidase M50" evidence="12">
    <location>
        <begin position="11"/>
        <end position="436"/>
    </location>
</feature>
<dbReference type="InterPro" id="IPR004387">
    <property type="entry name" value="Pept_M50_Zn"/>
</dbReference>
<keyword evidence="5 11" id="KW-0812">Transmembrane</keyword>
<organism evidence="13 14">
    <name type="scientific">Lysobacter koreensis</name>
    <dbReference type="NCBI Taxonomy" id="266122"/>
    <lineage>
        <taxon>Bacteria</taxon>
        <taxon>Pseudomonadati</taxon>
        <taxon>Pseudomonadota</taxon>
        <taxon>Gammaproteobacteria</taxon>
        <taxon>Lysobacterales</taxon>
        <taxon>Lysobacteraceae</taxon>
        <taxon>Lysobacter</taxon>
    </lineage>
</organism>
<dbReference type="InterPro" id="IPR036034">
    <property type="entry name" value="PDZ_sf"/>
</dbReference>
<dbReference type="CDD" id="cd06163">
    <property type="entry name" value="S2P-M50_PDZ_RseP-like"/>
    <property type="match status" value="2"/>
</dbReference>
<evidence type="ECO:0000256" key="9">
    <source>
        <dbReference type="ARBA" id="ARBA00023049"/>
    </source>
</evidence>
<comment type="subcellular location">
    <subcellularLocation>
        <location evidence="2">Membrane</location>
        <topology evidence="2">Multi-pass membrane protein</topology>
    </subcellularLocation>
</comment>
<name>A0ABW2YIQ5_9GAMM</name>
<dbReference type="PANTHER" id="PTHR42837">
    <property type="entry name" value="REGULATOR OF SIGMA-E PROTEASE RSEP"/>
    <property type="match status" value="1"/>
</dbReference>
<dbReference type="Gene3D" id="2.30.42.10">
    <property type="match status" value="2"/>
</dbReference>
<protein>
    <recommendedName>
        <fullName evidence="11">Zinc metalloprotease</fullName>
        <ecNumber evidence="11">3.4.24.-</ecNumber>
    </recommendedName>
</protein>
<evidence type="ECO:0000256" key="4">
    <source>
        <dbReference type="ARBA" id="ARBA00022670"/>
    </source>
</evidence>
<dbReference type="RefSeq" id="WP_386810720.1">
    <property type="nucleotide sequence ID" value="NZ_JBHTIH010000002.1"/>
</dbReference>
<evidence type="ECO:0000256" key="10">
    <source>
        <dbReference type="ARBA" id="ARBA00023136"/>
    </source>
</evidence>
<dbReference type="Proteomes" id="UP001597090">
    <property type="component" value="Unassembled WGS sequence"/>
</dbReference>
<evidence type="ECO:0000256" key="8">
    <source>
        <dbReference type="ARBA" id="ARBA00022989"/>
    </source>
</evidence>
<keyword evidence="7 11" id="KW-0862">Zinc</keyword>
<proteinExistence type="inferred from homology"/>
<feature type="transmembrane region" description="Helical" evidence="11">
    <location>
        <begin position="6"/>
        <end position="29"/>
    </location>
</feature>
<keyword evidence="6 11" id="KW-0378">Hydrolase</keyword>
<keyword evidence="10 11" id="KW-0472">Membrane</keyword>